<comment type="caution">
    <text evidence="3">The sequence shown here is derived from an EMBL/GenBank/DDBJ whole genome shotgun (WGS) entry which is preliminary data.</text>
</comment>
<dbReference type="InterPro" id="IPR036165">
    <property type="entry name" value="YefM-like_sf"/>
</dbReference>
<gene>
    <name evidence="3" type="ORF">HXW94_07035</name>
</gene>
<keyword evidence="4" id="KW-1185">Reference proteome</keyword>
<dbReference type="AlphaFoldDB" id="A0A850T5Y6"/>
<evidence type="ECO:0000256" key="2">
    <source>
        <dbReference type="RuleBase" id="RU362080"/>
    </source>
</evidence>
<dbReference type="SUPFAM" id="SSF143120">
    <property type="entry name" value="YefM-like"/>
    <property type="match status" value="1"/>
</dbReference>
<dbReference type="EMBL" id="JACADJ010000017">
    <property type="protein sequence ID" value="NWH04742.1"/>
    <property type="molecule type" value="Genomic_DNA"/>
</dbReference>
<dbReference type="Gene3D" id="3.40.1620.10">
    <property type="entry name" value="YefM-like domain"/>
    <property type="match status" value="1"/>
</dbReference>
<name>A0A850T5Y6_9BACT</name>
<protein>
    <recommendedName>
        <fullName evidence="2">Antitoxin</fullName>
    </recommendedName>
</protein>
<dbReference type="Proteomes" id="UP000553343">
    <property type="component" value="Unassembled WGS sequence"/>
</dbReference>
<dbReference type="Pfam" id="PF02604">
    <property type="entry name" value="PhdYeFM_antitox"/>
    <property type="match status" value="1"/>
</dbReference>
<evidence type="ECO:0000313" key="4">
    <source>
        <dbReference type="Proteomes" id="UP000553343"/>
    </source>
</evidence>
<organism evidence="3 4">
    <name type="scientific">Desulfobacter latus</name>
    <dbReference type="NCBI Taxonomy" id="2292"/>
    <lineage>
        <taxon>Bacteria</taxon>
        <taxon>Pseudomonadati</taxon>
        <taxon>Thermodesulfobacteriota</taxon>
        <taxon>Desulfobacteria</taxon>
        <taxon>Desulfobacterales</taxon>
        <taxon>Desulfobacteraceae</taxon>
        <taxon>Desulfobacter</taxon>
    </lineage>
</organism>
<dbReference type="NCBIfam" id="TIGR01552">
    <property type="entry name" value="phd_fam"/>
    <property type="match status" value="1"/>
</dbReference>
<evidence type="ECO:0000313" key="3">
    <source>
        <dbReference type="EMBL" id="NWH04742.1"/>
    </source>
</evidence>
<evidence type="ECO:0000256" key="1">
    <source>
        <dbReference type="ARBA" id="ARBA00009981"/>
    </source>
</evidence>
<proteinExistence type="inferred from homology"/>
<comment type="function">
    <text evidence="2">Antitoxin component of a type II toxin-antitoxin (TA) system.</text>
</comment>
<reference evidence="3 4" key="1">
    <citation type="submission" date="2020-06" db="EMBL/GenBank/DDBJ databases">
        <title>High-quality draft genome of sulfate reducer Desulfobacter latus type strain AcrS2 isolated from marine sediment.</title>
        <authorList>
            <person name="Hoppe M."/>
            <person name="Larsen C.K."/>
            <person name="Marshall I.P.G."/>
            <person name="Schramm A."/>
            <person name="Marietou A.G."/>
        </authorList>
    </citation>
    <scope>NUCLEOTIDE SEQUENCE [LARGE SCALE GENOMIC DNA]</scope>
    <source>
        <strain evidence="3 4">AcRS2</strain>
    </source>
</reference>
<comment type="similarity">
    <text evidence="1 2">Belongs to the phD/YefM antitoxin family.</text>
</comment>
<accession>A0A850T5Y6</accession>
<sequence>MIKQAIRNNLKTVLNQVVEDADDTIITRRDSEDAVVMSLEAFNSFMETFYL</sequence>
<dbReference type="InterPro" id="IPR006442">
    <property type="entry name" value="Antitoxin_Phd/YefM"/>
</dbReference>